<reference evidence="2 3" key="1">
    <citation type="submission" date="2019-06" db="EMBL/GenBank/DDBJ databases">
        <title>Nitrosomonas stercoris KYUHI-S whole genome shotgun sequence.</title>
        <authorList>
            <person name="Nakagawa T."/>
            <person name="Tsuchiya Y."/>
            <person name="Takahashi R."/>
        </authorList>
    </citation>
    <scope>NUCLEOTIDE SEQUENCE [LARGE SCALE GENOMIC DNA]</scope>
    <source>
        <strain evidence="2 3">KYUHI-S</strain>
    </source>
</reference>
<sequence>MSAYQFGRWTNLSHRAWALDAEIGYQWNKLLFRPWIRIVYYRSSGDDDMIGIFSVAPSGRLYAKFPFYNQMNIQDIFLEFIVFPTLLFGREQQLVCFPRRFLDGRFLGSVLVVAGKNYRISRRSARASVICRKLAGKLTLDSGYRSMIFWYGAALERFSFN</sequence>
<proteinExistence type="predicted"/>
<keyword evidence="3" id="KW-1185">Reference proteome</keyword>
<protein>
    <recommendedName>
        <fullName evidence="1">Alginate export domain-containing protein</fullName>
    </recommendedName>
</protein>
<dbReference type="AlphaFoldDB" id="A0A4Y1YNW3"/>
<evidence type="ECO:0000313" key="2">
    <source>
        <dbReference type="EMBL" id="BBL35508.1"/>
    </source>
</evidence>
<name>A0A4Y1YNW3_9PROT</name>
<dbReference type="KEGG" id="nst:Nstercoris_01776"/>
<accession>A0A4Y1YNW3</accession>
<evidence type="ECO:0000313" key="3">
    <source>
        <dbReference type="Proteomes" id="UP000316473"/>
    </source>
</evidence>
<feature type="domain" description="Alginate export" evidence="1">
    <location>
        <begin position="3"/>
        <end position="48"/>
    </location>
</feature>
<dbReference type="Proteomes" id="UP000316473">
    <property type="component" value="Chromosome"/>
</dbReference>
<dbReference type="InterPro" id="IPR025388">
    <property type="entry name" value="Alginate_export_dom"/>
</dbReference>
<dbReference type="Pfam" id="PF13372">
    <property type="entry name" value="Alginate_exp"/>
    <property type="match status" value="1"/>
</dbReference>
<organism evidence="2 3">
    <name type="scientific">Nitrosomonas stercoris</name>
    <dbReference type="NCBI Taxonomy" id="1444684"/>
    <lineage>
        <taxon>Bacteria</taxon>
        <taxon>Pseudomonadati</taxon>
        <taxon>Pseudomonadota</taxon>
        <taxon>Betaproteobacteria</taxon>
        <taxon>Nitrosomonadales</taxon>
        <taxon>Nitrosomonadaceae</taxon>
        <taxon>Nitrosomonas</taxon>
    </lineage>
</organism>
<evidence type="ECO:0000259" key="1">
    <source>
        <dbReference type="Pfam" id="PF13372"/>
    </source>
</evidence>
<dbReference type="EMBL" id="AP019755">
    <property type="protein sequence ID" value="BBL35508.1"/>
    <property type="molecule type" value="Genomic_DNA"/>
</dbReference>
<gene>
    <name evidence="2" type="ORF">Nstercoris_01776</name>
</gene>